<dbReference type="CDD" id="cd08073">
    <property type="entry name" value="MPN_NLPC_P60"/>
    <property type="match status" value="1"/>
</dbReference>
<keyword evidence="2" id="KW-0645">Protease</keyword>
<dbReference type="EMBL" id="FKIF01000006">
    <property type="protein sequence ID" value="SAI70466.1"/>
    <property type="molecule type" value="Genomic_DNA"/>
</dbReference>
<dbReference type="InterPro" id="IPR038765">
    <property type="entry name" value="Papain-like_cys_pep_sf"/>
</dbReference>
<dbReference type="Pfam" id="PF14464">
    <property type="entry name" value="Prok-JAB"/>
    <property type="match status" value="1"/>
</dbReference>
<evidence type="ECO:0000256" key="7">
    <source>
        <dbReference type="ARBA" id="ARBA00023049"/>
    </source>
</evidence>
<dbReference type="PANTHER" id="PTHR34858:SF1">
    <property type="entry name" value="CYSO-CYSTEINE PEPTIDASE"/>
    <property type="match status" value="1"/>
</dbReference>
<accession>A0A157SKP5</accession>
<keyword evidence="11" id="KW-1185">Reference proteome</keyword>
<dbReference type="RefSeq" id="WP_066128449.1">
    <property type="nucleotide sequence ID" value="NZ_FKIF01000006.1"/>
</dbReference>
<dbReference type="InterPro" id="IPR000064">
    <property type="entry name" value="NLP_P60_dom"/>
</dbReference>
<dbReference type="GO" id="GO:0006508">
    <property type="term" value="P:proteolysis"/>
    <property type="evidence" value="ECO:0007669"/>
    <property type="project" value="UniProtKB-KW"/>
</dbReference>
<dbReference type="PROSITE" id="PS51935">
    <property type="entry name" value="NLPC_P60"/>
    <property type="match status" value="1"/>
</dbReference>
<feature type="domain" description="NlpC/P60" evidence="9">
    <location>
        <begin position="105"/>
        <end position="261"/>
    </location>
</feature>
<organism evidence="10 11">
    <name type="scientific">Bordetella ansorpii</name>
    <dbReference type="NCBI Taxonomy" id="288768"/>
    <lineage>
        <taxon>Bacteria</taxon>
        <taxon>Pseudomonadati</taxon>
        <taxon>Pseudomonadota</taxon>
        <taxon>Betaproteobacteria</taxon>
        <taxon>Burkholderiales</taxon>
        <taxon>Alcaligenaceae</taxon>
        <taxon>Bordetella</taxon>
    </lineage>
</organism>
<keyword evidence="4" id="KW-0378">Hydrolase</keyword>
<dbReference type="GO" id="GO:0008270">
    <property type="term" value="F:zinc ion binding"/>
    <property type="evidence" value="ECO:0007669"/>
    <property type="project" value="TreeGrafter"/>
</dbReference>
<dbReference type="GO" id="GO:0008234">
    <property type="term" value="F:cysteine-type peptidase activity"/>
    <property type="evidence" value="ECO:0007669"/>
    <property type="project" value="UniProtKB-KW"/>
</dbReference>
<dbReference type="InterPro" id="IPR051929">
    <property type="entry name" value="VirAsm_ModProt"/>
</dbReference>
<dbReference type="AlphaFoldDB" id="A0A157SKP5"/>
<dbReference type="Proteomes" id="UP000076848">
    <property type="component" value="Unassembled WGS sequence"/>
</dbReference>
<reference evidence="10 11" key="1">
    <citation type="submission" date="2016-04" db="EMBL/GenBank/DDBJ databases">
        <authorList>
            <consortium name="Pathogen Informatics"/>
        </authorList>
    </citation>
    <scope>NUCLEOTIDE SEQUENCE [LARGE SCALE GENOMIC DNA]</scope>
    <source>
        <strain evidence="10 11">H050680373</strain>
    </source>
</reference>
<dbReference type="InterPro" id="IPR028090">
    <property type="entry name" value="JAB_dom_prok"/>
</dbReference>
<feature type="domain" description="MPN" evidence="8">
    <location>
        <begin position="1"/>
        <end position="126"/>
    </location>
</feature>
<evidence type="ECO:0000256" key="4">
    <source>
        <dbReference type="ARBA" id="ARBA00022801"/>
    </source>
</evidence>
<dbReference type="PROSITE" id="PS50249">
    <property type="entry name" value="MPN"/>
    <property type="match status" value="1"/>
</dbReference>
<name>A0A157SKP5_9BORD</name>
<dbReference type="SUPFAM" id="SSF54001">
    <property type="entry name" value="Cysteine proteinases"/>
    <property type="match status" value="1"/>
</dbReference>
<dbReference type="STRING" id="288768.SAMEA3906486_03110"/>
<protein>
    <submittedName>
        <fullName evidence="10">NlpC/P60 family</fullName>
    </submittedName>
</protein>
<keyword evidence="5" id="KW-0788">Thiol protease</keyword>
<proteinExistence type="inferred from homology"/>
<evidence type="ECO:0000313" key="10">
    <source>
        <dbReference type="EMBL" id="SAI70466.1"/>
    </source>
</evidence>
<evidence type="ECO:0000259" key="8">
    <source>
        <dbReference type="PROSITE" id="PS50249"/>
    </source>
</evidence>
<evidence type="ECO:0000256" key="1">
    <source>
        <dbReference type="ARBA" id="ARBA00007074"/>
    </source>
</evidence>
<evidence type="ECO:0000256" key="5">
    <source>
        <dbReference type="ARBA" id="ARBA00022807"/>
    </source>
</evidence>
<sequence>MRKNILAAIRAHAVAEYPREACGLIVSDSARRGPGGAAERYVPCRNVAVDGGQFMIAADEYAAAEDAGQVLAVVHSHPDADPTPSEADRVACEASGLPWYIAEVRQADDGVVTAGQVYSWAPEGYQAPLLGREFHHGILDCYSIIRDWYERERGIELPDFDRADGWWEGEAELYLEHFGQAGFRRLDGDEALVPGDVILMQVLSQRTNHAGVYLGAQPLAERPDLHPLPDAMLHHLYNRPAERVVYGGYWRDVTRARLRYIGPA</sequence>
<dbReference type="Pfam" id="PF00877">
    <property type="entry name" value="NLPC_P60"/>
    <property type="match status" value="1"/>
</dbReference>
<keyword evidence="3" id="KW-0479">Metal-binding</keyword>
<dbReference type="Gene3D" id="3.90.1720.10">
    <property type="entry name" value="endopeptidase domain like (from Nostoc punctiforme)"/>
    <property type="match status" value="1"/>
</dbReference>
<dbReference type="PANTHER" id="PTHR34858">
    <property type="entry name" value="CYSO-CYSTEINE PEPTIDASE"/>
    <property type="match status" value="1"/>
</dbReference>
<evidence type="ECO:0000256" key="3">
    <source>
        <dbReference type="ARBA" id="ARBA00022723"/>
    </source>
</evidence>
<evidence type="ECO:0000256" key="2">
    <source>
        <dbReference type="ARBA" id="ARBA00022670"/>
    </source>
</evidence>
<dbReference type="InterPro" id="IPR037518">
    <property type="entry name" value="MPN"/>
</dbReference>
<evidence type="ECO:0000259" key="9">
    <source>
        <dbReference type="PROSITE" id="PS51935"/>
    </source>
</evidence>
<keyword evidence="7" id="KW-0482">Metalloprotease</keyword>
<dbReference type="GO" id="GO:0008235">
    <property type="term" value="F:metalloexopeptidase activity"/>
    <property type="evidence" value="ECO:0007669"/>
    <property type="project" value="TreeGrafter"/>
</dbReference>
<dbReference type="OrthoDB" id="1494599at2"/>
<dbReference type="SUPFAM" id="SSF102712">
    <property type="entry name" value="JAB1/MPN domain"/>
    <property type="match status" value="1"/>
</dbReference>
<keyword evidence="6" id="KW-0862">Zinc</keyword>
<evidence type="ECO:0000256" key="6">
    <source>
        <dbReference type="ARBA" id="ARBA00022833"/>
    </source>
</evidence>
<gene>
    <name evidence="10" type="ORF">SAMEA3906486_03110</name>
</gene>
<dbReference type="Gene3D" id="3.40.140.10">
    <property type="entry name" value="Cytidine Deaminase, domain 2"/>
    <property type="match status" value="1"/>
</dbReference>
<evidence type="ECO:0000313" key="11">
    <source>
        <dbReference type="Proteomes" id="UP000076848"/>
    </source>
</evidence>
<comment type="similarity">
    <text evidence="1">Belongs to the peptidase C40 family.</text>
</comment>